<keyword evidence="1" id="KW-1133">Transmembrane helix</keyword>
<name>A0AB33CJ70_9CAUD</name>
<reference evidence="2" key="1">
    <citation type="submission" date="2017-04" db="EMBL/GenBank/DDBJ databases">
        <title>Complete genome sequencing of Cronobacter sakazakii phage CSP1.</title>
        <authorList>
            <person name="Kim M."/>
            <person name="Kim M."/>
            <person name="Ryu S."/>
        </authorList>
    </citation>
    <scope>NUCLEOTIDE SEQUENCE</scope>
</reference>
<keyword evidence="1" id="KW-0472">Membrane</keyword>
<keyword evidence="1" id="KW-0812">Transmembrane</keyword>
<feature type="transmembrane region" description="Helical" evidence="1">
    <location>
        <begin position="7"/>
        <end position="23"/>
    </location>
</feature>
<organism evidence="2">
    <name type="scientific">Cronobacter phage CSP1</name>
    <dbReference type="NCBI Taxonomy" id="1983560"/>
    <lineage>
        <taxon>Viruses</taxon>
        <taxon>Duplodnaviria</taxon>
        <taxon>Heunggongvirae</taxon>
        <taxon>Uroviricota</taxon>
        <taxon>Caudoviricetes</taxon>
    </lineage>
</organism>
<gene>
    <name evidence="2" type="ORF">CSP1_063</name>
</gene>
<proteinExistence type="predicted"/>
<accession>A0AB33CJ70</accession>
<evidence type="ECO:0000313" key="2">
    <source>
        <dbReference type="EMBL" id="ARW59095.1"/>
    </source>
</evidence>
<sequence>MFEILKLFAGIIFVAGYFWFMYIL</sequence>
<protein>
    <submittedName>
        <fullName evidence="2">Uncharacterized protein</fullName>
    </submittedName>
</protein>
<dbReference type="EMBL" id="KY982929">
    <property type="protein sequence ID" value="ARW59095.1"/>
    <property type="molecule type" value="Genomic_DNA"/>
</dbReference>
<evidence type="ECO:0000256" key="1">
    <source>
        <dbReference type="SAM" id="Phobius"/>
    </source>
</evidence>